<keyword evidence="1" id="KW-0812">Transmembrane</keyword>
<gene>
    <name evidence="2" type="ORF">ACFQV2_04170</name>
</gene>
<organism evidence="2 3">
    <name type="scientific">Actinokineospora soli</name>
    <dbReference type="NCBI Taxonomy" id="1048753"/>
    <lineage>
        <taxon>Bacteria</taxon>
        <taxon>Bacillati</taxon>
        <taxon>Actinomycetota</taxon>
        <taxon>Actinomycetes</taxon>
        <taxon>Pseudonocardiales</taxon>
        <taxon>Pseudonocardiaceae</taxon>
        <taxon>Actinokineospora</taxon>
    </lineage>
</organism>
<feature type="transmembrane region" description="Helical" evidence="1">
    <location>
        <begin position="12"/>
        <end position="33"/>
    </location>
</feature>
<reference evidence="3" key="1">
    <citation type="journal article" date="2019" name="Int. J. Syst. Evol. Microbiol.">
        <title>The Global Catalogue of Microorganisms (GCM) 10K type strain sequencing project: providing services to taxonomists for standard genome sequencing and annotation.</title>
        <authorList>
            <consortium name="The Broad Institute Genomics Platform"/>
            <consortium name="The Broad Institute Genome Sequencing Center for Infectious Disease"/>
            <person name="Wu L."/>
            <person name="Ma J."/>
        </authorList>
    </citation>
    <scope>NUCLEOTIDE SEQUENCE [LARGE SCALE GENOMIC DNA]</scope>
    <source>
        <strain evidence="3">JCM 17695</strain>
    </source>
</reference>
<dbReference type="EMBL" id="JBHTEY010000004">
    <property type="protein sequence ID" value="MFC7612952.1"/>
    <property type="molecule type" value="Genomic_DNA"/>
</dbReference>
<evidence type="ECO:0000256" key="1">
    <source>
        <dbReference type="SAM" id="Phobius"/>
    </source>
</evidence>
<keyword evidence="3" id="KW-1185">Reference proteome</keyword>
<evidence type="ECO:0000313" key="3">
    <source>
        <dbReference type="Proteomes" id="UP001596512"/>
    </source>
</evidence>
<sequence>MSDALDVGRGVSALWLRAGIGVAAAGVVADLVLIDAPGPTEWVAAVLGVLCVLLPASPVALLLILLAASAAALGADEPFSAGVLVLIPLIHLLHLASALAAVLPRGLGWTRGRWSGPRAGRSRSKAEWVSL</sequence>
<keyword evidence="1" id="KW-0472">Membrane</keyword>
<feature type="transmembrane region" description="Helical" evidence="1">
    <location>
        <begin position="45"/>
        <end position="73"/>
    </location>
</feature>
<name>A0ABW2TGV7_9PSEU</name>
<protein>
    <submittedName>
        <fullName evidence="2">Uncharacterized protein</fullName>
    </submittedName>
</protein>
<accession>A0ABW2TGV7</accession>
<keyword evidence="1" id="KW-1133">Transmembrane helix</keyword>
<comment type="caution">
    <text evidence="2">The sequence shown here is derived from an EMBL/GenBank/DDBJ whole genome shotgun (WGS) entry which is preliminary data.</text>
</comment>
<dbReference type="Proteomes" id="UP001596512">
    <property type="component" value="Unassembled WGS sequence"/>
</dbReference>
<evidence type="ECO:0000313" key="2">
    <source>
        <dbReference type="EMBL" id="MFC7612952.1"/>
    </source>
</evidence>
<proteinExistence type="predicted"/>
<feature type="transmembrane region" description="Helical" evidence="1">
    <location>
        <begin position="79"/>
        <end position="103"/>
    </location>
</feature>